<evidence type="ECO:0000256" key="6">
    <source>
        <dbReference type="ARBA" id="ARBA00023136"/>
    </source>
</evidence>
<dbReference type="InterPro" id="IPR023996">
    <property type="entry name" value="TonB-dep_OMP_SusC/RagA"/>
</dbReference>
<keyword evidence="6 8" id="KW-0472">Membrane</keyword>
<dbReference type="GO" id="GO:0009279">
    <property type="term" value="C:cell outer membrane"/>
    <property type="evidence" value="ECO:0007669"/>
    <property type="project" value="UniProtKB-SubCell"/>
</dbReference>
<keyword evidence="3 8" id="KW-1134">Transmembrane beta strand</keyword>
<keyword evidence="2 8" id="KW-0813">Transport</keyword>
<dbReference type="Pfam" id="PF07715">
    <property type="entry name" value="Plug"/>
    <property type="match status" value="1"/>
</dbReference>
<dbReference type="InterPro" id="IPR039426">
    <property type="entry name" value="TonB-dep_rcpt-like"/>
</dbReference>
<dbReference type="SUPFAM" id="SSF49464">
    <property type="entry name" value="Carboxypeptidase regulatory domain-like"/>
    <property type="match status" value="1"/>
</dbReference>
<evidence type="ECO:0000256" key="5">
    <source>
        <dbReference type="ARBA" id="ARBA00023077"/>
    </source>
</evidence>
<dbReference type="EMBL" id="CP120682">
    <property type="protein sequence ID" value="WKN34056.1"/>
    <property type="molecule type" value="Genomic_DNA"/>
</dbReference>
<dbReference type="AlphaFoldDB" id="A0AA49GI25"/>
<comment type="similarity">
    <text evidence="8 9">Belongs to the TonB-dependent receptor family.</text>
</comment>
<keyword evidence="12" id="KW-0675">Receptor</keyword>
<dbReference type="Pfam" id="PF00593">
    <property type="entry name" value="TonB_dep_Rec_b-barrel"/>
    <property type="match status" value="1"/>
</dbReference>
<dbReference type="InterPro" id="IPR036942">
    <property type="entry name" value="Beta-barrel_TonB_sf"/>
</dbReference>
<accession>A0AA49GI25</accession>
<evidence type="ECO:0000256" key="9">
    <source>
        <dbReference type="RuleBase" id="RU003357"/>
    </source>
</evidence>
<evidence type="ECO:0000256" key="3">
    <source>
        <dbReference type="ARBA" id="ARBA00022452"/>
    </source>
</evidence>
<evidence type="ECO:0000259" key="11">
    <source>
        <dbReference type="Pfam" id="PF07715"/>
    </source>
</evidence>
<dbReference type="Gene3D" id="2.170.130.10">
    <property type="entry name" value="TonB-dependent receptor, plug domain"/>
    <property type="match status" value="1"/>
</dbReference>
<dbReference type="InterPro" id="IPR012910">
    <property type="entry name" value="Plug_dom"/>
</dbReference>
<dbReference type="SUPFAM" id="SSF56935">
    <property type="entry name" value="Porins"/>
    <property type="match status" value="1"/>
</dbReference>
<dbReference type="InterPro" id="IPR037066">
    <property type="entry name" value="Plug_dom_sf"/>
</dbReference>
<dbReference type="PROSITE" id="PS52016">
    <property type="entry name" value="TONB_DEPENDENT_REC_3"/>
    <property type="match status" value="1"/>
</dbReference>
<evidence type="ECO:0000256" key="8">
    <source>
        <dbReference type="PROSITE-ProRule" id="PRU01360"/>
    </source>
</evidence>
<gene>
    <name evidence="12" type="ORF">K4G66_16880</name>
</gene>
<reference evidence="12" key="2">
    <citation type="journal article" date="2024" name="Antonie Van Leeuwenhoek">
        <title>Roseihalotalea indica gen. nov., sp. nov., a halophilic Bacteroidetes from mesopelagic Southwest Indian Ocean with higher carbohydrate metabolic potential.</title>
        <authorList>
            <person name="Chen B."/>
            <person name="Zhang M."/>
            <person name="Lin D."/>
            <person name="Ye J."/>
            <person name="Tang K."/>
        </authorList>
    </citation>
    <scope>NUCLEOTIDE SEQUENCE</scope>
    <source>
        <strain evidence="12">TK19036</strain>
    </source>
</reference>
<dbReference type="InterPro" id="IPR000531">
    <property type="entry name" value="Beta-barrel_TonB"/>
</dbReference>
<evidence type="ECO:0000313" key="12">
    <source>
        <dbReference type="EMBL" id="WKN34056.1"/>
    </source>
</evidence>
<keyword evidence="5 9" id="KW-0798">TonB box</keyword>
<organism evidence="12">
    <name type="scientific">Roseihalotalea indica</name>
    <dbReference type="NCBI Taxonomy" id="2867963"/>
    <lineage>
        <taxon>Bacteria</taxon>
        <taxon>Pseudomonadati</taxon>
        <taxon>Bacteroidota</taxon>
        <taxon>Cytophagia</taxon>
        <taxon>Cytophagales</taxon>
        <taxon>Catalimonadaceae</taxon>
        <taxon>Roseihalotalea</taxon>
    </lineage>
</organism>
<proteinExistence type="inferred from homology"/>
<reference evidence="12" key="1">
    <citation type="journal article" date="2023" name="Comput. Struct. Biotechnol. J.">
        <title>Discovery of a novel marine Bacteroidetes with a rich repertoire of carbohydrate-active enzymes.</title>
        <authorList>
            <person name="Chen B."/>
            <person name="Liu G."/>
            <person name="Chen Q."/>
            <person name="Wang H."/>
            <person name="Liu L."/>
            <person name="Tang K."/>
        </authorList>
    </citation>
    <scope>NUCLEOTIDE SEQUENCE</scope>
    <source>
        <strain evidence="12">TK19036</strain>
    </source>
</reference>
<protein>
    <submittedName>
        <fullName evidence="12">TonB-dependent receptor</fullName>
    </submittedName>
</protein>
<evidence type="ECO:0000256" key="2">
    <source>
        <dbReference type="ARBA" id="ARBA00022448"/>
    </source>
</evidence>
<dbReference type="Pfam" id="PF13715">
    <property type="entry name" value="CarbopepD_reg_2"/>
    <property type="match status" value="1"/>
</dbReference>
<evidence type="ECO:0000256" key="4">
    <source>
        <dbReference type="ARBA" id="ARBA00022692"/>
    </source>
</evidence>
<keyword evidence="4 8" id="KW-0812">Transmembrane</keyword>
<keyword evidence="7 8" id="KW-0998">Cell outer membrane</keyword>
<sequence length="1125" mass="124126">MFRSLLWVWLAIVWLPSYGQSPLAELLREDPPPRQRTSTLLVNVLEKLEKQYQTRFSYDQELLQHKRVTDTEVSQTKDNLETVLIRILKPLQLTFEQFDQNTYVIYPETKQKSLRKVKKQSMLNDTPIVFPAVLIPQSKASVQTYRTAVEQTISGQVTDLSTGESLPGVNILAQGTTTGTVTDVEGNYRLTVSDDVTTLVFSSIGYETVEESISGRSTINLALSPDIQSLSEVVVIGYGSQKKSDVTGSVSSVEPKDFENEPIANVTQGLQGKVAGVNVTSGSGAPGGNMIVRIRGNNSVIGSNDPLYVVDGVPIQGGNNGSTNLLSTLNPGDIASIEVLKDASATAIYGSRGSNGVILITTKQGKEGGNVIEFETSFGYREIQNQLDMMNSRQFAEIANERNINDGLPIIFDNIDSLAATNTNWQDEIFRKGMIQNHSLRFSGGNDKTRYLISGNYFDENGIIIGSDFQRGSIRLNLDQNVSDKLKVSGRFFVSRSVNNEVDDNAILESALNSPPFFSVYNPDGSYVNAATLKQFSFSPSSGDNAVALAKERMDRRTLDRLLGNVTGSYTLMDGLMLNVMLGVDQVGTKRDYYNPRILESGLPAGSGLKSFGNTTSFLNENTLNYSKDFSNRHSLNVVAGFTWQTEQSEYLTGRSNGFVTDELQNNILGSGENYSAPDNGFNEWTLISWLGRINYVLDDKYLFTLSGRADGSSRFGAGNKWGFFPSGAFAWRVSEEDFIRNNVSGMSNLKLRLSYGLSGNQAISPYQSLQRFTDVSLGFGGTPTSGFAANNLGNPDLRWETTEEFNAGLEIGFWQERIRASVDYYVKNTSDLLAEVNLPPTSGFTTNIQNIGSTRNSGFEIQVGTDLVRNDKITWDLSLNAYRNVNVVTETADGQDIVAPTIDIIGSANIVREGEPLSAFYGLKTDGLTEEGVFNFVDTNGDGEINDNDRVILGSPYSDMFYGMSTNFSYGNLSLRISLVGEAGKTIWNNNKYRHMNSFHRGSNQLAEVADLHWTPENPNPNAPYPKATSGLNQRPSDFYLEDASFLRIQNIQLNYNIPVSSLNQSTIKAANIFMSIQNLYTFTDYSWYTPDVNTFASGDLRIGIDQRTYPSARTFTMGLKISL</sequence>
<dbReference type="Gene3D" id="2.40.170.20">
    <property type="entry name" value="TonB-dependent receptor, beta-barrel domain"/>
    <property type="match status" value="1"/>
</dbReference>
<evidence type="ECO:0000256" key="1">
    <source>
        <dbReference type="ARBA" id="ARBA00004571"/>
    </source>
</evidence>
<evidence type="ECO:0000256" key="7">
    <source>
        <dbReference type="ARBA" id="ARBA00023237"/>
    </source>
</evidence>
<dbReference type="Gene3D" id="2.60.40.1120">
    <property type="entry name" value="Carboxypeptidase-like, regulatory domain"/>
    <property type="match status" value="1"/>
</dbReference>
<dbReference type="InterPro" id="IPR023997">
    <property type="entry name" value="TonB-dep_OMP_SusC/RagA_CS"/>
</dbReference>
<feature type="domain" description="TonB-dependent receptor plug" evidence="11">
    <location>
        <begin position="242"/>
        <end position="357"/>
    </location>
</feature>
<dbReference type="NCBIfam" id="TIGR04057">
    <property type="entry name" value="SusC_RagA_signa"/>
    <property type="match status" value="1"/>
</dbReference>
<name>A0AA49GI25_9BACT</name>
<dbReference type="NCBIfam" id="TIGR04056">
    <property type="entry name" value="OMP_RagA_SusC"/>
    <property type="match status" value="1"/>
</dbReference>
<dbReference type="FunFam" id="2.170.130.10:FF:000008">
    <property type="entry name" value="SusC/RagA family TonB-linked outer membrane protein"/>
    <property type="match status" value="1"/>
</dbReference>
<evidence type="ECO:0000259" key="10">
    <source>
        <dbReference type="Pfam" id="PF00593"/>
    </source>
</evidence>
<dbReference type="InterPro" id="IPR008969">
    <property type="entry name" value="CarboxyPept-like_regulatory"/>
</dbReference>
<feature type="domain" description="TonB-dependent receptor-like beta-barrel" evidence="10">
    <location>
        <begin position="543"/>
        <end position="885"/>
    </location>
</feature>
<comment type="subcellular location">
    <subcellularLocation>
        <location evidence="1 8">Cell outer membrane</location>
        <topology evidence="1 8">Multi-pass membrane protein</topology>
    </subcellularLocation>
</comment>